<feature type="domain" description="SHSP" evidence="3">
    <location>
        <begin position="58"/>
        <end position="167"/>
    </location>
</feature>
<evidence type="ECO:0000313" key="4">
    <source>
        <dbReference type="EMBL" id="UOF90491.1"/>
    </source>
</evidence>
<accession>A0ABY4CIZ6</accession>
<evidence type="ECO:0000259" key="3">
    <source>
        <dbReference type="PROSITE" id="PS01031"/>
    </source>
</evidence>
<dbReference type="Pfam" id="PF00011">
    <property type="entry name" value="HSP20"/>
    <property type="match status" value="1"/>
</dbReference>
<reference evidence="4" key="1">
    <citation type="submission" date="2021-12" db="EMBL/GenBank/DDBJ databases">
        <title>Alicyclobacillaceae gen. nov., sp. nov., isolated from chalcocite enrichment system.</title>
        <authorList>
            <person name="Jiang Z."/>
        </authorList>
    </citation>
    <scope>NUCLEOTIDE SEQUENCE</scope>
    <source>
        <strain evidence="4">MYW30-H2</strain>
    </source>
</reference>
<name>A0ABY4CIZ6_9BACL</name>
<dbReference type="Gene3D" id="2.60.40.790">
    <property type="match status" value="1"/>
</dbReference>
<comment type="similarity">
    <text evidence="1 2">Belongs to the small heat shock protein (HSP20) family.</text>
</comment>
<dbReference type="EMBL" id="CP089291">
    <property type="protein sequence ID" value="UOF90491.1"/>
    <property type="molecule type" value="Genomic_DNA"/>
</dbReference>
<dbReference type="Proteomes" id="UP000830167">
    <property type="component" value="Chromosome"/>
</dbReference>
<keyword evidence="5" id="KW-1185">Reference proteome</keyword>
<evidence type="ECO:0000313" key="5">
    <source>
        <dbReference type="Proteomes" id="UP000830167"/>
    </source>
</evidence>
<dbReference type="InterPro" id="IPR008978">
    <property type="entry name" value="HSP20-like_chaperone"/>
</dbReference>
<dbReference type="RefSeq" id="WP_347437187.1">
    <property type="nucleotide sequence ID" value="NZ_CP089291.1"/>
</dbReference>
<gene>
    <name evidence="4" type="ORF">LSG31_21975</name>
</gene>
<dbReference type="InterPro" id="IPR002068">
    <property type="entry name" value="A-crystallin/Hsp20_dom"/>
</dbReference>
<organism evidence="4 5">
    <name type="scientific">Fodinisporobacter ferrooxydans</name>
    <dbReference type="NCBI Taxonomy" id="2901836"/>
    <lineage>
        <taxon>Bacteria</taxon>
        <taxon>Bacillati</taxon>
        <taxon>Bacillota</taxon>
        <taxon>Bacilli</taxon>
        <taxon>Bacillales</taxon>
        <taxon>Alicyclobacillaceae</taxon>
        <taxon>Fodinisporobacter</taxon>
    </lineage>
</organism>
<dbReference type="CDD" id="cd06464">
    <property type="entry name" value="ACD_sHsps-like"/>
    <property type="match status" value="1"/>
</dbReference>
<sequence>MEDQNHLQDWTEYARAYLGDSFWNEIMTIMQTYSLGFPQTDIENAGKQSTWETKEAKETKETKGPRIDLFQTTHDLIACVEVPGIEHVNEIDVRIDGQTLLIAGRLRTKYPKDLAILSERCTGRFERHVHLPVPILKDAVTAKYAHGLLEIRMPIIRQPKQKKIRVE</sequence>
<evidence type="ECO:0000256" key="2">
    <source>
        <dbReference type="RuleBase" id="RU003616"/>
    </source>
</evidence>
<dbReference type="PROSITE" id="PS01031">
    <property type="entry name" value="SHSP"/>
    <property type="match status" value="1"/>
</dbReference>
<evidence type="ECO:0000256" key="1">
    <source>
        <dbReference type="PROSITE-ProRule" id="PRU00285"/>
    </source>
</evidence>
<protein>
    <submittedName>
        <fullName evidence="4">Hsp20/alpha crystallin family protein</fullName>
    </submittedName>
</protein>
<dbReference type="SUPFAM" id="SSF49764">
    <property type="entry name" value="HSP20-like chaperones"/>
    <property type="match status" value="1"/>
</dbReference>
<proteinExistence type="inferred from homology"/>